<dbReference type="AlphaFoldDB" id="A0A1G6HJU9"/>
<dbReference type="OrthoDB" id="9803735at2"/>
<dbReference type="PRINTS" id="PR00039">
    <property type="entry name" value="HTHLYSR"/>
</dbReference>
<dbReference type="PANTHER" id="PTHR30346:SF28">
    <property type="entry name" value="HTH-TYPE TRANSCRIPTIONAL REGULATOR CYNR"/>
    <property type="match status" value="1"/>
</dbReference>
<evidence type="ECO:0000313" key="6">
    <source>
        <dbReference type="EMBL" id="SDB94433.1"/>
    </source>
</evidence>
<protein>
    <submittedName>
        <fullName evidence="6">DNA-binding transcriptional regulator, LysR family</fullName>
    </submittedName>
</protein>
<dbReference type="InterPro" id="IPR036388">
    <property type="entry name" value="WH-like_DNA-bd_sf"/>
</dbReference>
<dbReference type="EMBL" id="FMYM01000004">
    <property type="protein sequence ID" value="SDB94433.1"/>
    <property type="molecule type" value="Genomic_DNA"/>
</dbReference>
<dbReference type="SUPFAM" id="SSF53850">
    <property type="entry name" value="Periplasmic binding protein-like II"/>
    <property type="match status" value="1"/>
</dbReference>
<dbReference type="PANTHER" id="PTHR30346">
    <property type="entry name" value="TRANSCRIPTIONAL DUAL REGULATOR HCAR-RELATED"/>
    <property type="match status" value="1"/>
</dbReference>
<keyword evidence="4" id="KW-0804">Transcription</keyword>
<evidence type="ECO:0000313" key="7">
    <source>
        <dbReference type="Proteomes" id="UP000242662"/>
    </source>
</evidence>
<reference evidence="7" key="1">
    <citation type="submission" date="2016-09" db="EMBL/GenBank/DDBJ databases">
        <authorList>
            <person name="Varghese N."/>
            <person name="Submissions S."/>
        </authorList>
    </citation>
    <scope>NUCLEOTIDE SEQUENCE [LARGE SCALE GENOMIC DNA]</scope>
    <source>
        <strain evidence="7">25nlg</strain>
    </source>
</reference>
<evidence type="ECO:0000256" key="1">
    <source>
        <dbReference type="ARBA" id="ARBA00009437"/>
    </source>
</evidence>
<evidence type="ECO:0000256" key="2">
    <source>
        <dbReference type="ARBA" id="ARBA00023015"/>
    </source>
</evidence>
<dbReference type="Pfam" id="PF00126">
    <property type="entry name" value="HTH_1"/>
    <property type="match status" value="1"/>
</dbReference>
<dbReference type="SUPFAM" id="SSF46785">
    <property type="entry name" value="Winged helix' DNA-binding domain"/>
    <property type="match status" value="1"/>
</dbReference>
<accession>A0A1G6HJU9</accession>
<evidence type="ECO:0000259" key="5">
    <source>
        <dbReference type="PROSITE" id="PS50931"/>
    </source>
</evidence>
<feature type="domain" description="HTH lysR-type" evidence="5">
    <location>
        <begin position="1"/>
        <end position="58"/>
    </location>
</feature>
<name>A0A1G6HJU9_9BACI</name>
<dbReference type="GO" id="GO:0032993">
    <property type="term" value="C:protein-DNA complex"/>
    <property type="evidence" value="ECO:0007669"/>
    <property type="project" value="TreeGrafter"/>
</dbReference>
<dbReference type="InterPro" id="IPR005119">
    <property type="entry name" value="LysR_subst-bd"/>
</dbReference>
<dbReference type="GO" id="GO:0003700">
    <property type="term" value="F:DNA-binding transcription factor activity"/>
    <property type="evidence" value="ECO:0007669"/>
    <property type="project" value="InterPro"/>
</dbReference>
<gene>
    <name evidence="6" type="ORF">SAMN05421737_10421</name>
</gene>
<dbReference type="Pfam" id="PF03466">
    <property type="entry name" value="LysR_substrate"/>
    <property type="match status" value="1"/>
</dbReference>
<dbReference type="Proteomes" id="UP000242662">
    <property type="component" value="Unassembled WGS sequence"/>
</dbReference>
<evidence type="ECO:0000256" key="4">
    <source>
        <dbReference type="ARBA" id="ARBA00023163"/>
    </source>
</evidence>
<dbReference type="FunFam" id="1.10.10.10:FF:000001">
    <property type="entry name" value="LysR family transcriptional regulator"/>
    <property type="match status" value="1"/>
</dbReference>
<dbReference type="Gene3D" id="1.10.10.10">
    <property type="entry name" value="Winged helix-like DNA-binding domain superfamily/Winged helix DNA-binding domain"/>
    <property type="match status" value="1"/>
</dbReference>
<keyword evidence="3 6" id="KW-0238">DNA-binding</keyword>
<keyword evidence="2" id="KW-0805">Transcription regulation</keyword>
<dbReference type="PROSITE" id="PS50931">
    <property type="entry name" value="HTH_LYSR"/>
    <property type="match status" value="1"/>
</dbReference>
<sequence>MDMKQLKYFYTIACEGQVTKAAKKLHMAQPPLSQQLKLLEQELGVTLFERHRRTMTLTQAGEVLFTKAERLLQEMEEVRMEVRDRGEGLSGTLAIGTVKSCFAYLPAQMQQFRTQYPNVRFSLHDGDSYRISELVKNRTVELGLVRLPLPLSEFAHIRLPDEPFVVVFPAGWRLPQSGNSLSMADLREVPLLLLHRVHGTGQYEMVLDACRAHQFEPNVVCECPDVTLLLALVANGVGATIVPKSTLETFRPPGVEVFSLVDTTLEAKAAIIWLSRRYLSKQARRLIARFKEGVSVC</sequence>
<comment type="similarity">
    <text evidence="1">Belongs to the LysR transcriptional regulatory family.</text>
</comment>
<dbReference type="CDD" id="cd05466">
    <property type="entry name" value="PBP2_LTTR_substrate"/>
    <property type="match status" value="1"/>
</dbReference>
<dbReference type="RefSeq" id="WP_090775159.1">
    <property type="nucleotide sequence ID" value="NZ_FMYM01000004.1"/>
</dbReference>
<dbReference type="InterPro" id="IPR036390">
    <property type="entry name" value="WH_DNA-bd_sf"/>
</dbReference>
<organism evidence="6 7">
    <name type="scientific">Shouchella lonarensis</name>
    <dbReference type="NCBI Taxonomy" id="1464122"/>
    <lineage>
        <taxon>Bacteria</taxon>
        <taxon>Bacillati</taxon>
        <taxon>Bacillota</taxon>
        <taxon>Bacilli</taxon>
        <taxon>Bacillales</taxon>
        <taxon>Bacillaceae</taxon>
        <taxon>Shouchella</taxon>
    </lineage>
</organism>
<dbReference type="GO" id="GO:0003677">
    <property type="term" value="F:DNA binding"/>
    <property type="evidence" value="ECO:0007669"/>
    <property type="project" value="UniProtKB-KW"/>
</dbReference>
<dbReference type="Gene3D" id="3.40.190.290">
    <property type="match status" value="1"/>
</dbReference>
<dbReference type="STRING" id="1464122.SAMN05421737_10421"/>
<evidence type="ECO:0000256" key="3">
    <source>
        <dbReference type="ARBA" id="ARBA00023125"/>
    </source>
</evidence>
<dbReference type="InterPro" id="IPR000847">
    <property type="entry name" value="LysR_HTH_N"/>
</dbReference>
<proteinExistence type="inferred from homology"/>
<keyword evidence="7" id="KW-1185">Reference proteome</keyword>